<dbReference type="SUPFAM" id="SSF51905">
    <property type="entry name" value="FAD/NAD(P)-binding domain"/>
    <property type="match status" value="1"/>
</dbReference>
<sequence length="376" mass="40562">MSPRVVIIGGGPAGAAVALTLARRGLRPLVLEARTGPEPKVGECLPPSVAPLLQKLGLAERLRGGEGVHLPSYGNRSAWGSAQPAERHFLFGPYGAGWHLDRRGFEAMLASAAVEAGASWGYGCRLQDCVWEEGRWRLSLASREEPLEADFVVDATGRPSRLARKLGARRVRYDRLVGIAATLSGGGGPASRDTFTLVEATASGWWYSASLADGRLVVAYMTDSDLVGRALCRPEGWRALLERTELTRARVAEHGAALDGLAERLRLLPADSSRLTHLVGEGGQRWLAVGDAAAAYDPLSSHGIGSALGAGFYAAHAIADTLAGQDDALVAYLSLMDRAYGDYLRLHHDHYLAEQRWPGEPFWQRRHAEDYGLRVL</sequence>
<dbReference type="PANTHER" id="PTHR43747">
    <property type="entry name" value="FAD-BINDING PROTEIN"/>
    <property type="match status" value="1"/>
</dbReference>
<evidence type="ECO:0000313" key="2">
    <source>
        <dbReference type="EMBL" id="NMO20743.1"/>
    </source>
</evidence>
<keyword evidence="3" id="KW-1185">Reference proteome</keyword>
<evidence type="ECO:0000259" key="1">
    <source>
        <dbReference type="Pfam" id="PF01494"/>
    </source>
</evidence>
<dbReference type="EMBL" id="JABBJJ010000266">
    <property type="protein sequence ID" value="NMO20743.1"/>
    <property type="molecule type" value="Genomic_DNA"/>
</dbReference>
<proteinExistence type="predicted"/>
<dbReference type="Pfam" id="PF01494">
    <property type="entry name" value="FAD_binding_3"/>
    <property type="match status" value="1"/>
</dbReference>
<dbReference type="RefSeq" id="WP_169349953.1">
    <property type="nucleotide sequence ID" value="NZ_JABBJJ010000266.1"/>
</dbReference>
<accession>A0A848LTB5</accession>
<dbReference type="Proteomes" id="UP000518300">
    <property type="component" value="Unassembled WGS sequence"/>
</dbReference>
<gene>
    <name evidence="2" type="ORF">HG543_38730</name>
</gene>
<protein>
    <submittedName>
        <fullName evidence="2">NAD(P)/FAD-dependent oxidoreductase</fullName>
    </submittedName>
</protein>
<dbReference type="AlphaFoldDB" id="A0A848LTB5"/>
<evidence type="ECO:0000313" key="3">
    <source>
        <dbReference type="Proteomes" id="UP000518300"/>
    </source>
</evidence>
<dbReference type="InterPro" id="IPR036188">
    <property type="entry name" value="FAD/NAD-bd_sf"/>
</dbReference>
<dbReference type="Gene3D" id="3.50.50.60">
    <property type="entry name" value="FAD/NAD(P)-binding domain"/>
    <property type="match status" value="1"/>
</dbReference>
<reference evidence="2 3" key="1">
    <citation type="submission" date="2020-04" db="EMBL/GenBank/DDBJ databases">
        <title>Draft genome of Pyxidicoccus fallax type strain.</title>
        <authorList>
            <person name="Whitworth D.E."/>
        </authorList>
    </citation>
    <scope>NUCLEOTIDE SEQUENCE [LARGE SCALE GENOMIC DNA]</scope>
    <source>
        <strain evidence="2 3">DSM 14698</strain>
    </source>
</reference>
<dbReference type="PANTHER" id="PTHR43747:SF1">
    <property type="entry name" value="SLR1998 PROTEIN"/>
    <property type="match status" value="1"/>
</dbReference>
<comment type="caution">
    <text evidence="2">The sequence shown here is derived from an EMBL/GenBank/DDBJ whole genome shotgun (WGS) entry which is preliminary data.</text>
</comment>
<dbReference type="GO" id="GO:0071949">
    <property type="term" value="F:FAD binding"/>
    <property type="evidence" value="ECO:0007669"/>
    <property type="project" value="InterPro"/>
</dbReference>
<organism evidence="2 3">
    <name type="scientific">Pyxidicoccus fallax</name>
    <dbReference type="NCBI Taxonomy" id="394095"/>
    <lineage>
        <taxon>Bacteria</taxon>
        <taxon>Pseudomonadati</taxon>
        <taxon>Myxococcota</taxon>
        <taxon>Myxococcia</taxon>
        <taxon>Myxococcales</taxon>
        <taxon>Cystobacterineae</taxon>
        <taxon>Myxococcaceae</taxon>
        <taxon>Pyxidicoccus</taxon>
    </lineage>
</organism>
<dbReference type="PRINTS" id="PR00420">
    <property type="entry name" value="RNGMNOXGNASE"/>
</dbReference>
<dbReference type="Gene3D" id="3.30.9.100">
    <property type="match status" value="1"/>
</dbReference>
<dbReference type="InterPro" id="IPR002938">
    <property type="entry name" value="FAD-bd"/>
</dbReference>
<dbReference type="InterPro" id="IPR050816">
    <property type="entry name" value="Flavin-dep_Halogenase_NPB"/>
</dbReference>
<name>A0A848LTB5_9BACT</name>
<feature type="domain" description="FAD-binding" evidence="1">
    <location>
        <begin position="5"/>
        <end position="326"/>
    </location>
</feature>